<dbReference type="STRING" id="1121316.SAMN02745207_01035"/>
<dbReference type="PANTHER" id="PTHR13369:SF3">
    <property type="entry name" value="METHYLTRANSFERASE DOMAIN-CONTAINING PROTEIN"/>
    <property type="match status" value="1"/>
</dbReference>
<dbReference type="GO" id="GO:0032259">
    <property type="term" value="P:methylation"/>
    <property type="evidence" value="ECO:0007669"/>
    <property type="project" value="UniProtKB-KW"/>
</dbReference>
<dbReference type="GO" id="GO:0005737">
    <property type="term" value="C:cytoplasm"/>
    <property type="evidence" value="ECO:0007669"/>
    <property type="project" value="TreeGrafter"/>
</dbReference>
<evidence type="ECO:0000313" key="2">
    <source>
        <dbReference type="EMBL" id="SHH40017.1"/>
    </source>
</evidence>
<name>A0A1M5SNB1_9CLOT</name>
<feature type="domain" description="Methyltransferase" evidence="1">
    <location>
        <begin position="164"/>
        <end position="299"/>
    </location>
</feature>
<keyword evidence="2" id="KW-0808">Transferase</keyword>
<dbReference type="AlphaFoldDB" id="A0A1M5SNB1"/>
<dbReference type="InterPro" id="IPR025714">
    <property type="entry name" value="Methyltranfer_dom"/>
</dbReference>
<evidence type="ECO:0000313" key="3">
    <source>
        <dbReference type="Proteomes" id="UP000184447"/>
    </source>
</evidence>
<dbReference type="GO" id="GO:0008168">
    <property type="term" value="F:methyltransferase activity"/>
    <property type="evidence" value="ECO:0007669"/>
    <property type="project" value="UniProtKB-KW"/>
</dbReference>
<dbReference type="RefSeq" id="WP_073337361.1">
    <property type="nucleotide sequence ID" value="NZ_FQXM01000004.1"/>
</dbReference>
<protein>
    <submittedName>
        <fullName evidence="2">Methyltransferase domain-containing protein</fullName>
    </submittedName>
</protein>
<evidence type="ECO:0000259" key="1">
    <source>
        <dbReference type="Pfam" id="PF13679"/>
    </source>
</evidence>
<gene>
    <name evidence="2" type="ORF">SAMN02745207_01035</name>
</gene>
<keyword evidence="3" id="KW-1185">Reference proteome</keyword>
<dbReference type="Proteomes" id="UP000184447">
    <property type="component" value="Unassembled WGS sequence"/>
</dbReference>
<dbReference type="EMBL" id="FQXM01000004">
    <property type="protein sequence ID" value="SHH40017.1"/>
    <property type="molecule type" value="Genomic_DNA"/>
</dbReference>
<dbReference type="PANTHER" id="PTHR13369">
    <property type="match status" value="1"/>
</dbReference>
<dbReference type="SUPFAM" id="SSF53335">
    <property type="entry name" value="S-adenosyl-L-methionine-dependent methyltransferases"/>
    <property type="match status" value="1"/>
</dbReference>
<reference evidence="2 3" key="1">
    <citation type="submission" date="2016-11" db="EMBL/GenBank/DDBJ databases">
        <authorList>
            <person name="Jaros S."/>
            <person name="Januszkiewicz K."/>
            <person name="Wedrychowicz H."/>
        </authorList>
    </citation>
    <scope>NUCLEOTIDE SEQUENCE [LARGE SCALE GENOMIC DNA]</scope>
    <source>
        <strain evidence="2 3">DSM 8605</strain>
    </source>
</reference>
<proteinExistence type="predicted"/>
<organism evidence="2 3">
    <name type="scientific">Clostridium grantii DSM 8605</name>
    <dbReference type="NCBI Taxonomy" id="1121316"/>
    <lineage>
        <taxon>Bacteria</taxon>
        <taxon>Bacillati</taxon>
        <taxon>Bacillota</taxon>
        <taxon>Clostridia</taxon>
        <taxon>Eubacteriales</taxon>
        <taxon>Clostridiaceae</taxon>
        <taxon>Clostridium</taxon>
    </lineage>
</organism>
<dbReference type="CDD" id="cd02440">
    <property type="entry name" value="AdoMet_MTases"/>
    <property type="match status" value="1"/>
</dbReference>
<dbReference type="InterPro" id="IPR029063">
    <property type="entry name" value="SAM-dependent_MTases_sf"/>
</dbReference>
<dbReference type="Pfam" id="PF13679">
    <property type="entry name" value="Methyltransf_32"/>
    <property type="match status" value="1"/>
</dbReference>
<dbReference type="OrthoDB" id="5502211at2"/>
<accession>A0A1M5SNB1</accession>
<keyword evidence="2" id="KW-0489">Methyltransferase</keyword>
<dbReference type="Gene3D" id="3.40.50.150">
    <property type="entry name" value="Vaccinia Virus protein VP39"/>
    <property type="match status" value="1"/>
</dbReference>
<sequence>MNKNNINKLKLFFMGLESRFNENIDMFQSIEAEFKAGLKKFVGKGDFSESKISYNFSGITKDYSISELFQKILKDAEDYDELTFFYLERGSRVQIIANSKNVTMTSKEVLDDLPTEKKKTQTTSATTSTLLNRDYFINADKAAPLLKEIKIMTQDGKIKNDKIRKYNQIDHYIELLDGVIDKIPANKNITILDCGCGKSYLSFALNYYITEVKKRKSNFIGIDISPEIIETSKKIAAKLDYRNMEFLAMDINDFKPSSQINVVLSLHACDTATDMGLAIGVKVKADVIIAVPCCHKEVLKKYSYKPFDRILKQGVLKARMADILTDGMRTLLLEANGYDVSIVEYISPLETPKNLMIRAFRTGKENEDAMDEFMSLMLSLNVAPSLYSYLYVEDDFQ</sequence>